<dbReference type="RefSeq" id="WP_106247800.1">
    <property type="nucleotide sequence ID" value="NZ_JBFAIB010000036.1"/>
</dbReference>
<gene>
    <name evidence="2" type="ORF">B0I32_11960</name>
</gene>
<dbReference type="InterPro" id="IPR016040">
    <property type="entry name" value="NAD(P)-bd_dom"/>
</dbReference>
<dbReference type="PANTHER" id="PTHR43355:SF2">
    <property type="entry name" value="FLAVIN REDUCTASE (NADPH)"/>
    <property type="match status" value="1"/>
</dbReference>
<dbReference type="GO" id="GO:0004074">
    <property type="term" value="F:biliverdin reductase [NAD(P)H] activity"/>
    <property type="evidence" value="ECO:0007669"/>
    <property type="project" value="TreeGrafter"/>
</dbReference>
<dbReference type="OrthoDB" id="3763081at2"/>
<organism evidence="2 3">
    <name type="scientific">Nonomuraea fuscirosea</name>
    <dbReference type="NCBI Taxonomy" id="1291556"/>
    <lineage>
        <taxon>Bacteria</taxon>
        <taxon>Bacillati</taxon>
        <taxon>Actinomycetota</taxon>
        <taxon>Actinomycetes</taxon>
        <taxon>Streptosporangiales</taxon>
        <taxon>Streptosporangiaceae</taxon>
        <taxon>Nonomuraea</taxon>
    </lineage>
</organism>
<comment type="caution">
    <text evidence="2">The sequence shown here is derived from an EMBL/GenBank/DDBJ whole genome shotgun (WGS) entry which is preliminary data.</text>
</comment>
<evidence type="ECO:0000313" key="3">
    <source>
        <dbReference type="Proteomes" id="UP000238312"/>
    </source>
</evidence>
<dbReference type="InterPro" id="IPR051606">
    <property type="entry name" value="Polyketide_Oxido-like"/>
</dbReference>
<dbReference type="Gene3D" id="3.40.50.720">
    <property type="entry name" value="NAD(P)-binding Rossmann-like Domain"/>
    <property type="match status" value="1"/>
</dbReference>
<dbReference type="InterPro" id="IPR036291">
    <property type="entry name" value="NAD(P)-bd_dom_sf"/>
</dbReference>
<dbReference type="Pfam" id="PF13460">
    <property type="entry name" value="NAD_binding_10"/>
    <property type="match status" value="1"/>
</dbReference>
<proteinExistence type="predicted"/>
<protein>
    <submittedName>
        <fullName evidence="2">Putative NADH-flavin reductase</fullName>
    </submittedName>
</protein>
<evidence type="ECO:0000259" key="1">
    <source>
        <dbReference type="Pfam" id="PF13460"/>
    </source>
</evidence>
<dbReference type="AlphaFoldDB" id="A0A2T0MNP8"/>
<dbReference type="Proteomes" id="UP000238312">
    <property type="component" value="Unassembled WGS sequence"/>
</dbReference>
<sequence>MKIAVFGATGATGRLVVVRALEAGHEVRAMVRDRARLPISHERLHVVVGELADQGAVDATVDGRDVVISALAGSARQPACTDGVRAILAAMRATSAVRLLVVSAHGAAESRDRSPYVMAVRTLLSAKMRDKDTMETLIRQADGLRWTIVRPPALTHSPRTGRYRVGTELKITLASRISRADLADFLLRAAAEDAYVGQAPRIAA</sequence>
<feature type="domain" description="NAD(P)-binding" evidence="1">
    <location>
        <begin position="7"/>
        <end position="192"/>
    </location>
</feature>
<reference evidence="2 3" key="1">
    <citation type="submission" date="2018-03" db="EMBL/GenBank/DDBJ databases">
        <title>Genomic Encyclopedia of Type Strains, Phase III (KMG-III): the genomes of soil and plant-associated and newly described type strains.</title>
        <authorList>
            <person name="Whitman W."/>
        </authorList>
    </citation>
    <scope>NUCLEOTIDE SEQUENCE [LARGE SCALE GENOMIC DNA]</scope>
    <source>
        <strain evidence="2 3">CGMCC 4.7104</strain>
    </source>
</reference>
<keyword evidence="3" id="KW-1185">Reference proteome</keyword>
<accession>A0A2T0MNP8</accession>
<dbReference type="GO" id="GO:0042602">
    <property type="term" value="F:riboflavin reductase (NADPH) activity"/>
    <property type="evidence" value="ECO:0007669"/>
    <property type="project" value="TreeGrafter"/>
</dbReference>
<dbReference type="PANTHER" id="PTHR43355">
    <property type="entry name" value="FLAVIN REDUCTASE (NADPH)"/>
    <property type="match status" value="1"/>
</dbReference>
<evidence type="ECO:0000313" key="2">
    <source>
        <dbReference type="EMBL" id="PRX59617.1"/>
    </source>
</evidence>
<name>A0A2T0MNP8_9ACTN</name>
<dbReference type="SUPFAM" id="SSF51735">
    <property type="entry name" value="NAD(P)-binding Rossmann-fold domains"/>
    <property type="match status" value="1"/>
</dbReference>
<dbReference type="EMBL" id="PVNG01000019">
    <property type="protein sequence ID" value="PRX59617.1"/>
    <property type="molecule type" value="Genomic_DNA"/>
</dbReference>